<dbReference type="OrthoDB" id="5795476at2"/>
<feature type="signal peptide" evidence="1">
    <location>
        <begin position="1"/>
        <end position="35"/>
    </location>
</feature>
<reference evidence="3 4" key="1">
    <citation type="submission" date="2018-09" db="EMBL/GenBank/DDBJ databases">
        <authorList>
            <person name="Zhu H."/>
        </authorList>
    </citation>
    <scope>NUCLEOTIDE SEQUENCE [LARGE SCALE GENOMIC DNA]</scope>
    <source>
        <strain evidence="3 4">K1S02-6</strain>
    </source>
</reference>
<evidence type="ECO:0000256" key="1">
    <source>
        <dbReference type="SAM" id="SignalP"/>
    </source>
</evidence>
<dbReference type="EMBL" id="QYUR01000002">
    <property type="protein sequence ID" value="RJG13314.1"/>
    <property type="molecule type" value="Genomic_DNA"/>
</dbReference>
<dbReference type="Proteomes" id="UP000284021">
    <property type="component" value="Unassembled WGS sequence"/>
</dbReference>
<keyword evidence="1" id="KW-0732">Signal</keyword>
<protein>
    <submittedName>
        <fullName evidence="3">ABC transporter</fullName>
    </submittedName>
</protein>
<evidence type="ECO:0000259" key="2">
    <source>
        <dbReference type="Pfam" id="PF03886"/>
    </source>
</evidence>
<dbReference type="Gene3D" id="3.40.50.10610">
    <property type="entry name" value="ABC-type transport auxiliary lipoprotein component"/>
    <property type="match status" value="1"/>
</dbReference>
<dbReference type="AlphaFoldDB" id="A0A418XLI3"/>
<organism evidence="3 4">
    <name type="scientific">Pseudomonas cavernicola</name>
    <dbReference type="NCBI Taxonomy" id="2320866"/>
    <lineage>
        <taxon>Bacteria</taxon>
        <taxon>Pseudomonadati</taxon>
        <taxon>Pseudomonadota</taxon>
        <taxon>Gammaproteobacteria</taxon>
        <taxon>Pseudomonadales</taxon>
        <taxon>Pseudomonadaceae</taxon>
        <taxon>Pseudomonas</taxon>
    </lineage>
</organism>
<gene>
    <name evidence="3" type="ORF">D3879_08640</name>
</gene>
<dbReference type="RefSeq" id="WP_119953669.1">
    <property type="nucleotide sequence ID" value="NZ_QYUR01000002.1"/>
</dbReference>
<sequence>MRPSLQPLRLCCRLRLLCASALLGLLSGCSLLPHAEPNDVYLLPGSVSRQTNSGTAVDWSLRVAKPQANQVLDNSRIAVLPEGSLISSYKGARWSDAGPVLLRDRLIEAFQADGRITSLSSDDTQLQADLELLSDLRAFQSEYRTGQPEVVIRLDVRLVQSATRKIVAMQRFETRQASSSAQVADVVTAFGLASNALAGQLLTWTLQQGQLQARNLR</sequence>
<dbReference type="Pfam" id="PF03886">
    <property type="entry name" value="ABC_trans_aux"/>
    <property type="match status" value="1"/>
</dbReference>
<accession>A0A418XLI3</accession>
<dbReference type="PROSITE" id="PS51257">
    <property type="entry name" value="PROKAR_LIPOPROTEIN"/>
    <property type="match status" value="1"/>
</dbReference>
<dbReference type="InterPro" id="IPR005586">
    <property type="entry name" value="ABC_trans_aux"/>
</dbReference>
<feature type="domain" description="ABC-type transport auxiliary lipoprotein component" evidence="2">
    <location>
        <begin position="41"/>
        <end position="200"/>
    </location>
</feature>
<evidence type="ECO:0000313" key="3">
    <source>
        <dbReference type="EMBL" id="RJG13314.1"/>
    </source>
</evidence>
<evidence type="ECO:0000313" key="4">
    <source>
        <dbReference type="Proteomes" id="UP000284021"/>
    </source>
</evidence>
<keyword evidence="4" id="KW-1185">Reference proteome</keyword>
<proteinExistence type="predicted"/>
<comment type="caution">
    <text evidence="3">The sequence shown here is derived from an EMBL/GenBank/DDBJ whole genome shotgun (WGS) entry which is preliminary data.</text>
</comment>
<dbReference type="SUPFAM" id="SSF159594">
    <property type="entry name" value="XCC0632-like"/>
    <property type="match status" value="1"/>
</dbReference>
<name>A0A418XLI3_9PSED</name>
<feature type="chain" id="PRO_5019587601" evidence="1">
    <location>
        <begin position="36"/>
        <end position="217"/>
    </location>
</feature>